<feature type="transmembrane region" description="Helical" evidence="1">
    <location>
        <begin position="326"/>
        <end position="353"/>
    </location>
</feature>
<dbReference type="Proteomes" id="UP000653343">
    <property type="component" value="Unassembled WGS sequence"/>
</dbReference>
<keyword evidence="1" id="KW-1133">Transmembrane helix</keyword>
<evidence type="ECO:0000256" key="1">
    <source>
        <dbReference type="SAM" id="Phobius"/>
    </source>
</evidence>
<proteinExistence type="predicted"/>
<evidence type="ECO:0000313" key="2">
    <source>
        <dbReference type="EMBL" id="GGX47419.1"/>
    </source>
</evidence>
<reference evidence="3" key="1">
    <citation type="journal article" date="2019" name="Int. J. Syst. Evol. Microbiol.">
        <title>The Global Catalogue of Microorganisms (GCM) 10K type strain sequencing project: providing services to taxonomists for standard genome sequencing and annotation.</title>
        <authorList>
            <consortium name="The Broad Institute Genomics Platform"/>
            <consortium name="The Broad Institute Genome Sequencing Center for Infectious Disease"/>
            <person name="Wu L."/>
            <person name="Ma J."/>
        </authorList>
    </citation>
    <scope>NUCLEOTIDE SEQUENCE [LARGE SCALE GENOMIC DNA]</scope>
    <source>
        <strain evidence="3">KCTC 23917</strain>
    </source>
</reference>
<accession>A0ABQ2Y0X3</accession>
<keyword evidence="1" id="KW-0812">Transmembrane</keyword>
<evidence type="ECO:0000313" key="3">
    <source>
        <dbReference type="Proteomes" id="UP000653343"/>
    </source>
</evidence>
<comment type="caution">
    <text evidence="2">The sequence shown here is derived from an EMBL/GenBank/DDBJ whole genome shotgun (WGS) entry which is preliminary data.</text>
</comment>
<keyword evidence="1" id="KW-0472">Membrane</keyword>
<sequence length="358" mass="38917">MQALNAAPGWIDGMINDEPATMLSFWGYPEQAGKLRRTMLLMHWQAAQTASRASLPASIAAIQTQSLPQPALAELGSAYRQALEQALTPDLASLPSAAAVTRGMRWRMRIASKSPLTLAIHTGTQLRLQWTATEWLAQCASPPKHSAPETSVAIAANGNGMVDCELLQASGPVPAGTPRLQWQAPVWRDDLALRTAADQLSANPPRPTLNDRFFRCGDLGNCQSLPAAENTATAKPATAEPHPLAVDNTAPERPVPLREMQAANQTQPVLSLQGWLNVWLFCLLIVTWYARTAVPGTLVVLAGGLAASWNVWQYGMHMPRDSMAPWFILLLALGLGILTLLACFLYATAIAFWKQRFR</sequence>
<name>A0ABQ2Y0X3_9BURK</name>
<gene>
    <name evidence="2" type="ORF">GCM10010946_27370</name>
</gene>
<dbReference type="EMBL" id="BMYU01000007">
    <property type="protein sequence ID" value="GGX47419.1"/>
    <property type="molecule type" value="Genomic_DNA"/>
</dbReference>
<keyword evidence="3" id="KW-1185">Reference proteome</keyword>
<protein>
    <submittedName>
        <fullName evidence="2">Uncharacterized protein</fullName>
    </submittedName>
</protein>
<feature type="transmembrane region" description="Helical" evidence="1">
    <location>
        <begin position="297"/>
        <end position="314"/>
    </location>
</feature>
<feature type="transmembrane region" description="Helical" evidence="1">
    <location>
        <begin position="272"/>
        <end position="290"/>
    </location>
</feature>
<organism evidence="2 3">
    <name type="scientific">Undibacterium squillarum</name>
    <dbReference type="NCBI Taxonomy" id="1131567"/>
    <lineage>
        <taxon>Bacteria</taxon>
        <taxon>Pseudomonadati</taxon>
        <taxon>Pseudomonadota</taxon>
        <taxon>Betaproteobacteria</taxon>
        <taxon>Burkholderiales</taxon>
        <taxon>Oxalobacteraceae</taxon>
        <taxon>Undibacterium</taxon>
    </lineage>
</organism>